<name>U2L8R4_9BACT</name>
<gene>
    <name evidence="1" type="ORF">HMPREF9145_2092</name>
</gene>
<accession>U2L8R4</accession>
<evidence type="ECO:0000313" key="2">
    <source>
        <dbReference type="Proteomes" id="UP000017023"/>
    </source>
</evidence>
<proteinExistence type="predicted"/>
<dbReference type="Proteomes" id="UP000017023">
    <property type="component" value="Unassembled WGS sequence"/>
</dbReference>
<comment type="caution">
    <text evidence="1">The sequence shown here is derived from an EMBL/GenBank/DDBJ whole genome shotgun (WGS) entry which is preliminary data.</text>
</comment>
<evidence type="ECO:0000313" key="1">
    <source>
        <dbReference type="EMBL" id="ERK00721.1"/>
    </source>
</evidence>
<dbReference type="PATRIC" id="fig|1395125.3.peg.1369"/>
<protein>
    <submittedName>
        <fullName evidence="1">Uncharacterized protein</fullName>
    </submittedName>
</protein>
<reference evidence="1 2" key="1">
    <citation type="submission" date="2013-08" db="EMBL/GenBank/DDBJ databases">
        <authorList>
            <person name="Durkin A.S."/>
            <person name="Haft D.R."/>
            <person name="McCorrison J."/>
            <person name="Torralba M."/>
            <person name="Gillis M."/>
            <person name="Haft D.H."/>
            <person name="Methe B."/>
            <person name="Sutton G."/>
            <person name="Nelson K.E."/>
        </authorList>
    </citation>
    <scope>NUCLEOTIDE SEQUENCE [LARGE SCALE GENOMIC DNA]</scope>
    <source>
        <strain evidence="1 2">F0493</strain>
    </source>
</reference>
<organism evidence="1 2">
    <name type="scientific">Segatella salivae F0493</name>
    <dbReference type="NCBI Taxonomy" id="1395125"/>
    <lineage>
        <taxon>Bacteria</taxon>
        <taxon>Pseudomonadati</taxon>
        <taxon>Bacteroidota</taxon>
        <taxon>Bacteroidia</taxon>
        <taxon>Bacteroidales</taxon>
        <taxon>Prevotellaceae</taxon>
        <taxon>Segatella</taxon>
    </lineage>
</organism>
<dbReference type="AlphaFoldDB" id="U2L8R4"/>
<dbReference type="EMBL" id="AWGW01000019">
    <property type="protein sequence ID" value="ERK00721.1"/>
    <property type="molecule type" value="Genomic_DNA"/>
</dbReference>
<sequence>MFDKHNGFHHNHAFILLSSIIYKSLIINSSYKPIDYP</sequence>